<accession>K0RJ62</accession>
<gene>
    <name evidence="2" type="ORF">THAOC_26795</name>
</gene>
<sequence length="76" mass="7744">MVLAAALLTTWSHQPPGLAAKTSLPGAAPVPSLVHLVLPVPLHPGGLQGPPEEAFRLGLRQGRRRGQEGSPAGAGE</sequence>
<feature type="compositionally biased region" description="Low complexity" evidence="1">
    <location>
        <begin position="41"/>
        <end position="60"/>
    </location>
</feature>
<comment type="caution">
    <text evidence="2">The sequence shown here is derived from an EMBL/GenBank/DDBJ whole genome shotgun (WGS) entry which is preliminary data.</text>
</comment>
<organism evidence="2 3">
    <name type="scientific">Thalassiosira oceanica</name>
    <name type="common">Marine diatom</name>
    <dbReference type="NCBI Taxonomy" id="159749"/>
    <lineage>
        <taxon>Eukaryota</taxon>
        <taxon>Sar</taxon>
        <taxon>Stramenopiles</taxon>
        <taxon>Ochrophyta</taxon>
        <taxon>Bacillariophyta</taxon>
        <taxon>Coscinodiscophyceae</taxon>
        <taxon>Thalassiosirophycidae</taxon>
        <taxon>Thalassiosirales</taxon>
        <taxon>Thalassiosiraceae</taxon>
        <taxon>Thalassiosira</taxon>
    </lineage>
</organism>
<reference evidence="2 3" key="1">
    <citation type="journal article" date="2012" name="Genome Biol.">
        <title>Genome and low-iron response of an oceanic diatom adapted to chronic iron limitation.</title>
        <authorList>
            <person name="Lommer M."/>
            <person name="Specht M."/>
            <person name="Roy A.S."/>
            <person name="Kraemer L."/>
            <person name="Andreson R."/>
            <person name="Gutowska M.A."/>
            <person name="Wolf J."/>
            <person name="Bergner S.V."/>
            <person name="Schilhabel M.B."/>
            <person name="Klostermeier U.C."/>
            <person name="Beiko R.G."/>
            <person name="Rosenstiel P."/>
            <person name="Hippler M."/>
            <person name="Laroche J."/>
        </authorList>
    </citation>
    <scope>NUCLEOTIDE SEQUENCE [LARGE SCALE GENOMIC DNA]</scope>
    <source>
        <strain evidence="2 3">CCMP1005</strain>
    </source>
</reference>
<dbReference type="AlphaFoldDB" id="K0RJ62"/>
<keyword evidence="3" id="KW-1185">Reference proteome</keyword>
<dbReference type="EMBL" id="AGNL01037203">
    <property type="protein sequence ID" value="EJK53708.1"/>
    <property type="molecule type" value="Genomic_DNA"/>
</dbReference>
<feature type="region of interest" description="Disordered" evidence="1">
    <location>
        <begin position="41"/>
        <end position="76"/>
    </location>
</feature>
<evidence type="ECO:0000256" key="1">
    <source>
        <dbReference type="SAM" id="MobiDB-lite"/>
    </source>
</evidence>
<evidence type="ECO:0000313" key="2">
    <source>
        <dbReference type="EMBL" id="EJK53708.1"/>
    </source>
</evidence>
<proteinExistence type="predicted"/>
<feature type="non-terminal residue" evidence="2">
    <location>
        <position position="76"/>
    </location>
</feature>
<protein>
    <submittedName>
        <fullName evidence="2">Uncharacterized protein</fullName>
    </submittedName>
</protein>
<name>K0RJ62_THAOC</name>
<evidence type="ECO:0000313" key="3">
    <source>
        <dbReference type="Proteomes" id="UP000266841"/>
    </source>
</evidence>
<dbReference type="Proteomes" id="UP000266841">
    <property type="component" value="Unassembled WGS sequence"/>
</dbReference>